<dbReference type="RefSeq" id="WP_170062637.1">
    <property type="nucleotide sequence ID" value="NZ_BOOX01000018.1"/>
</dbReference>
<accession>A0A2M9CPL3</accession>
<evidence type="ECO:0000313" key="2">
    <source>
        <dbReference type="EMBL" id="PJJ73834.1"/>
    </source>
</evidence>
<evidence type="ECO:0000256" key="1">
    <source>
        <dbReference type="SAM" id="Phobius"/>
    </source>
</evidence>
<dbReference type="EMBL" id="PGFE01000002">
    <property type="protein sequence ID" value="PJJ73834.1"/>
    <property type="molecule type" value="Genomic_DNA"/>
</dbReference>
<keyword evidence="1" id="KW-1133">Transmembrane helix</keyword>
<keyword evidence="1" id="KW-0472">Membrane</keyword>
<feature type="transmembrane region" description="Helical" evidence="1">
    <location>
        <begin position="28"/>
        <end position="48"/>
    </location>
</feature>
<protein>
    <submittedName>
        <fullName evidence="2">Uncharacterized protein</fullName>
    </submittedName>
</protein>
<gene>
    <name evidence="2" type="ORF">CLV28_1315</name>
</gene>
<keyword evidence="3" id="KW-1185">Reference proteome</keyword>
<evidence type="ECO:0000313" key="3">
    <source>
        <dbReference type="Proteomes" id="UP000231693"/>
    </source>
</evidence>
<reference evidence="2 3" key="1">
    <citation type="submission" date="2017-11" db="EMBL/GenBank/DDBJ databases">
        <title>Genomic Encyclopedia of Archaeal and Bacterial Type Strains, Phase II (KMG-II): From Individual Species to Whole Genera.</title>
        <authorList>
            <person name="Goeker M."/>
        </authorList>
    </citation>
    <scope>NUCLEOTIDE SEQUENCE [LARGE SCALE GENOMIC DNA]</scope>
    <source>
        <strain evidence="2 3">DSM 25478</strain>
    </source>
</reference>
<dbReference type="AlphaFoldDB" id="A0A2M9CPL3"/>
<dbReference type="Proteomes" id="UP000231693">
    <property type="component" value="Unassembled WGS sequence"/>
</dbReference>
<keyword evidence="1" id="KW-0812">Transmembrane</keyword>
<proteinExistence type="predicted"/>
<comment type="caution">
    <text evidence="2">The sequence shown here is derived from an EMBL/GenBank/DDBJ whole genome shotgun (WGS) entry which is preliminary data.</text>
</comment>
<name>A0A2M9CPL3_9CELL</name>
<sequence>MEDTVVAAALAAAQETEGIVNHLPIPPIAYGLLAFGGLVALLLVTYAFRSVGTRH</sequence>
<organism evidence="2 3">
    <name type="scientific">Sediminihabitans luteus</name>
    <dbReference type="NCBI Taxonomy" id="1138585"/>
    <lineage>
        <taxon>Bacteria</taxon>
        <taxon>Bacillati</taxon>
        <taxon>Actinomycetota</taxon>
        <taxon>Actinomycetes</taxon>
        <taxon>Micrococcales</taxon>
        <taxon>Cellulomonadaceae</taxon>
        <taxon>Sediminihabitans</taxon>
    </lineage>
</organism>